<feature type="compositionally biased region" description="Polar residues" evidence="2">
    <location>
        <begin position="8"/>
        <end position="18"/>
    </location>
</feature>
<evidence type="ECO:0000256" key="1">
    <source>
        <dbReference type="SAM" id="Coils"/>
    </source>
</evidence>
<keyword evidence="4" id="KW-1185">Reference proteome</keyword>
<feature type="compositionally biased region" description="Low complexity" evidence="2">
    <location>
        <begin position="126"/>
        <end position="137"/>
    </location>
</feature>
<evidence type="ECO:0000313" key="3">
    <source>
        <dbReference type="EMBL" id="KAK5064965.1"/>
    </source>
</evidence>
<protein>
    <submittedName>
        <fullName evidence="3">Uncharacterized protein</fullName>
    </submittedName>
</protein>
<dbReference type="RefSeq" id="XP_064712289.1">
    <property type="nucleotide sequence ID" value="XM_064844429.1"/>
</dbReference>
<feature type="region of interest" description="Disordered" evidence="2">
    <location>
        <begin position="447"/>
        <end position="472"/>
    </location>
</feature>
<feature type="region of interest" description="Disordered" evidence="2">
    <location>
        <begin position="68"/>
        <end position="226"/>
    </location>
</feature>
<feature type="compositionally biased region" description="Polar residues" evidence="2">
    <location>
        <begin position="154"/>
        <end position="166"/>
    </location>
</feature>
<dbReference type="AlphaFoldDB" id="A0AAV9NVL0"/>
<feature type="compositionally biased region" description="Polar residues" evidence="2">
    <location>
        <begin position="189"/>
        <end position="207"/>
    </location>
</feature>
<dbReference type="EMBL" id="JAVRRD010000001">
    <property type="protein sequence ID" value="KAK5064965.1"/>
    <property type="molecule type" value="Genomic_DNA"/>
</dbReference>
<feature type="compositionally biased region" description="Basic and acidic residues" evidence="2">
    <location>
        <begin position="68"/>
        <end position="81"/>
    </location>
</feature>
<dbReference type="Gene3D" id="1.20.58.80">
    <property type="entry name" value="Phosphotransferase system, lactose/cellobiose-type IIA subunit"/>
    <property type="match status" value="1"/>
</dbReference>
<feature type="coiled-coil region" evidence="1">
    <location>
        <begin position="479"/>
        <end position="513"/>
    </location>
</feature>
<sequence>METAPLTLAQTHARNATLETERSNPVAASEEHDLAAAEFAAAAHGTSDIEALRILNLLQQHHKKLGRLLRESHEKPRENEATRTASSTTASTATAPSSHRATSPEATPRPPRLPQSVSGRSNPHDLSSSLASNLASARGIPSVRQKRPTPVSPLVSNQHADGQISQDDARARQTISRQGTDSNDHLLSMSRQANTRPSWAPPTTTKSDSADKVEAEHSTEPSSASDAPFQQFYATFESLVSKLSAPLAFAGLPLTVPAPTKVQPALQTPPSPKSPKAPTRSSPAPPAVDYSQLISRAALRAVSENPANGHNPSESFYVVPTTGGTVSYAEIMNRAEREELRGLRHHRQTSNLTNISEDDFVDAQSTILPHSRTREPSSNPTLGRFRRNGPDEAKVGGKTMEELSMENQALKHLSDTLSKRLHVFEMSAQTSTAALTQSIRSLHMSPLTTPLLSPENSRGKNSARPLDTGGADEGLLRRIAELEDILRKSDARTRKKEEENAKLKETISKYKEKWESLKAGAKARRERERKGGGEKGGDAGEGASTRGATDDGNQ</sequence>
<reference evidence="3 4" key="1">
    <citation type="submission" date="2023-08" db="EMBL/GenBank/DDBJ databases">
        <title>Black Yeasts Isolated from many extreme environments.</title>
        <authorList>
            <person name="Coleine C."/>
            <person name="Stajich J.E."/>
            <person name="Selbmann L."/>
        </authorList>
    </citation>
    <scope>NUCLEOTIDE SEQUENCE [LARGE SCALE GENOMIC DNA]</scope>
    <source>
        <strain evidence="3 4">CCFEE 5792</strain>
    </source>
</reference>
<feature type="compositionally biased region" description="Basic and acidic residues" evidence="2">
    <location>
        <begin position="523"/>
        <end position="538"/>
    </location>
</feature>
<gene>
    <name evidence="3" type="ORF">LTR84_000800</name>
</gene>
<organism evidence="3 4">
    <name type="scientific">Exophiala bonariae</name>
    <dbReference type="NCBI Taxonomy" id="1690606"/>
    <lineage>
        <taxon>Eukaryota</taxon>
        <taxon>Fungi</taxon>
        <taxon>Dikarya</taxon>
        <taxon>Ascomycota</taxon>
        <taxon>Pezizomycotina</taxon>
        <taxon>Eurotiomycetes</taxon>
        <taxon>Chaetothyriomycetidae</taxon>
        <taxon>Chaetothyriales</taxon>
        <taxon>Herpotrichiellaceae</taxon>
        <taxon>Exophiala</taxon>
    </lineage>
</organism>
<feature type="region of interest" description="Disordered" evidence="2">
    <location>
        <begin position="260"/>
        <end position="287"/>
    </location>
</feature>
<feature type="compositionally biased region" description="Basic and acidic residues" evidence="2">
    <location>
        <begin position="208"/>
        <end position="219"/>
    </location>
</feature>
<feature type="region of interest" description="Disordered" evidence="2">
    <location>
        <begin position="1"/>
        <end position="31"/>
    </location>
</feature>
<feature type="region of interest" description="Disordered" evidence="2">
    <location>
        <begin position="366"/>
        <end position="394"/>
    </location>
</feature>
<feature type="compositionally biased region" description="Polar residues" evidence="2">
    <location>
        <begin position="115"/>
        <end position="125"/>
    </location>
</feature>
<dbReference type="PANTHER" id="PTHR40130:SF1">
    <property type="entry name" value="SPINDLE POLE BODY-ASSOCIATED PROTEIN CUT12 DOMAIN-CONTAINING PROTEIN"/>
    <property type="match status" value="1"/>
</dbReference>
<evidence type="ECO:0000256" key="2">
    <source>
        <dbReference type="SAM" id="MobiDB-lite"/>
    </source>
</evidence>
<feature type="region of interest" description="Disordered" evidence="2">
    <location>
        <begin position="341"/>
        <end position="360"/>
    </location>
</feature>
<feature type="region of interest" description="Disordered" evidence="2">
    <location>
        <begin position="514"/>
        <end position="554"/>
    </location>
</feature>
<feature type="compositionally biased region" description="Polar residues" evidence="2">
    <location>
        <begin position="447"/>
        <end position="460"/>
    </location>
</feature>
<keyword evidence="1" id="KW-0175">Coiled coil</keyword>
<feature type="compositionally biased region" description="Low complexity" evidence="2">
    <location>
        <begin position="82"/>
        <end position="104"/>
    </location>
</feature>
<name>A0AAV9NVL0_9EURO</name>
<proteinExistence type="predicted"/>
<evidence type="ECO:0000313" key="4">
    <source>
        <dbReference type="Proteomes" id="UP001358417"/>
    </source>
</evidence>
<dbReference type="PANTHER" id="PTHR40130">
    <property type="entry name" value="EXPRESSED PROTEIN"/>
    <property type="match status" value="1"/>
</dbReference>
<comment type="caution">
    <text evidence="3">The sequence shown here is derived from an EMBL/GenBank/DDBJ whole genome shotgun (WGS) entry which is preliminary data.</text>
</comment>
<dbReference type="Proteomes" id="UP001358417">
    <property type="component" value="Unassembled WGS sequence"/>
</dbReference>
<accession>A0AAV9NVL0</accession>
<dbReference type="GeneID" id="89969022"/>